<protein>
    <submittedName>
        <fullName evidence="1">Uncharacterized protein</fullName>
    </submittedName>
</protein>
<proteinExistence type="predicted"/>
<dbReference type="Proteomes" id="UP000219338">
    <property type="component" value="Unassembled WGS sequence"/>
</dbReference>
<sequence length="75" mass="8587">MIIGGARSSFLFTHRYPFISDHLPDNNLKQPASHLPSRIRDSEWAVASGIRTTIMQEKRTALLPFLFYSLQHDST</sequence>
<evidence type="ECO:0000313" key="2">
    <source>
        <dbReference type="Proteomes" id="UP000219338"/>
    </source>
</evidence>
<dbReference type="AlphaFoldDB" id="A0A284RI83"/>
<gene>
    <name evidence="1" type="ORF">ARMOST_11834</name>
</gene>
<keyword evidence="2" id="KW-1185">Reference proteome</keyword>
<dbReference type="EMBL" id="FUEG01000009">
    <property type="protein sequence ID" value="SJL08470.1"/>
    <property type="molecule type" value="Genomic_DNA"/>
</dbReference>
<dbReference type="OrthoDB" id="10616957at2759"/>
<organism evidence="1 2">
    <name type="scientific">Armillaria ostoyae</name>
    <name type="common">Armillaria root rot fungus</name>
    <dbReference type="NCBI Taxonomy" id="47428"/>
    <lineage>
        <taxon>Eukaryota</taxon>
        <taxon>Fungi</taxon>
        <taxon>Dikarya</taxon>
        <taxon>Basidiomycota</taxon>
        <taxon>Agaricomycotina</taxon>
        <taxon>Agaricomycetes</taxon>
        <taxon>Agaricomycetidae</taxon>
        <taxon>Agaricales</taxon>
        <taxon>Marasmiineae</taxon>
        <taxon>Physalacriaceae</taxon>
        <taxon>Armillaria</taxon>
    </lineage>
</organism>
<name>A0A284RI83_ARMOS</name>
<evidence type="ECO:0000313" key="1">
    <source>
        <dbReference type="EMBL" id="SJL08470.1"/>
    </source>
</evidence>
<reference evidence="2" key="1">
    <citation type="journal article" date="2017" name="Nat. Ecol. Evol.">
        <title>Genome expansion and lineage-specific genetic innovations in the forest pathogenic fungi Armillaria.</title>
        <authorList>
            <person name="Sipos G."/>
            <person name="Prasanna A.N."/>
            <person name="Walter M.C."/>
            <person name="O'Connor E."/>
            <person name="Balint B."/>
            <person name="Krizsan K."/>
            <person name="Kiss B."/>
            <person name="Hess J."/>
            <person name="Varga T."/>
            <person name="Slot J."/>
            <person name="Riley R."/>
            <person name="Boka B."/>
            <person name="Rigling D."/>
            <person name="Barry K."/>
            <person name="Lee J."/>
            <person name="Mihaltcheva S."/>
            <person name="LaButti K."/>
            <person name="Lipzen A."/>
            <person name="Waldron R."/>
            <person name="Moloney N.M."/>
            <person name="Sperisen C."/>
            <person name="Kredics L."/>
            <person name="Vagvoelgyi C."/>
            <person name="Patrignani A."/>
            <person name="Fitzpatrick D."/>
            <person name="Nagy I."/>
            <person name="Doyle S."/>
            <person name="Anderson J.B."/>
            <person name="Grigoriev I.V."/>
            <person name="Gueldener U."/>
            <person name="Muensterkoetter M."/>
            <person name="Nagy L.G."/>
        </authorList>
    </citation>
    <scope>NUCLEOTIDE SEQUENCE [LARGE SCALE GENOMIC DNA]</scope>
    <source>
        <strain evidence="2">C18/9</strain>
    </source>
</reference>
<accession>A0A284RI83</accession>